<proteinExistence type="predicted"/>
<evidence type="ECO:0000313" key="1">
    <source>
        <dbReference type="EMBL" id="PPA68738.1"/>
    </source>
</evidence>
<keyword evidence="2" id="KW-1185">Reference proteome</keyword>
<gene>
    <name evidence="1" type="ORF">C4B60_19425</name>
</gene>
<evidence type="ECO:0000313" key="2">
    <source>
        <dbReference type="Proteomes" id="UP000239047"/>
    </source>
</evidence>
<reference evidence="1 2" key="1">
    <citation type="submission" date="2018-02" db="EMBL/GenBank/DDBJ databases">
        <title>Jeotgalibacillus proteolyticum sp. nov. a protease producing bacterium isolated from ocean sediments of Laizhou Bay.</title>
        <authorList>
            <person name="Li Y."/>
        </authorList>
    </citation>
    <scope>NUCLEOTIDE SEQUENCE [LARGE SCALE GENOMIC DNA]</scope>
    <source>
        <strain evidence="1 2">22-7</strain>
    </source>
</reference>
<organism evidence="1 2">
    <name type="scientific">Jeotgalibacillus proteolyticus</name>
    <dbReference type="NCBI Taxonomy" id="2082395"/>
    <lineage>
        <taxon>Bacteria</taxon>
        <taxon>Bacillati</taxon>
        <taxon>Bacillota</taxon>
        <taxon>Bacilli</taxon>
        <taxon>Bacillales</taxon>
        <taxon>Caryophanaceae</taxon>
        <taxon>Jeotgalibacillus</taxon>
    </lineage>
</organism>
<dbReference type="OrthoDB" id="2456662at2"/>
<protein>
    <submittedName>
        <fullName evidence="1">Uncharacterized protein</fullName>
    </submittedName>
</protein>
<dbReference type="RefSeq" id="WP_104059699.1">
    <property type="nucleotide sequence ID" value="NZ_PREZ01000009.1"/>
</dbReference>
<dbReference type="AlphaFoldDB" id="A0A2S5G6X2"/>
<dbReference type="Proteomes" id="UP000239047">
    <property type="component" value="Unassembled WGS sequence"/>
</dbReference>
<dbReference type="EMBL" id="PREZ01000009">
    <property type="protein sequence ID" value="PPA68738.1"/>
    <property type="molecule type" value="Genomic_DNA"/>
</dbReference>
<sequence length="91" mass="9639">MNKRNGVFGSMLSLGAVGAAIFGVTRGLRNGTFQPMLNNIKSMFGGTAAQKAPNAVQGMMSEQGMMNEAGLQKTPNSVQGMMKKQNNNSQQ</sequence>
<name>A0A2S5G6X2_9BACL</name>
<comment type="caution">
    <text evidence="1">The sequence shown here is derived from an EMBL/GenBank/DDBJ whole genome shotgun (WGS) entry which is preliminary data.</text>
</comment>
<accession>A0A2S5G6X2</accession>